<evidence type="ECO:0000259" key="5">
    <source>
        <dbReference type="PROSITE" id="PS50102"/>
    </source>
</evidence>
<dbReference type="EMBL" id="CAJNOQ010000542">
    <property type="protein sequence ID" value="CAF0813016.1"/>
    <property type="molecule type" value="Genomic_DNA"/>
</dbReference>
<dbReference type="Pfam" id="PF24883">
    <property type="entry name" value="NPHP3_N"/>
    <property type="match status" value="1"/>
</dbReference>
<evidence type="ECO:0000256" key="3">
    <source>
        <dbReference type="PROSITE-ProRule" id="PRU00176"/>
    </source>
</evidence>
<dbReference type="OrthoDB" id="2325716at2759"/>
<dbReference type="PROSITE" id="PS50837">
    <property type="entry name" value="NACHT"/>
    <property type="match status" value="1"/>
</dbReference>
<dbReference type="EMBL" id="CAJOBC010000542">
    <property type="protein sequence ID" value="CAF3598882.1"/>
    <property type="molecule type" value="Genomic_DNA"/>
</dbReference>
<feature type="chain" id="PRO_5036223050" description="NACHT domain-containing protein" evidence="4">
    <location>
        <begin position="19"/>
        <end position="1750"/>
    </location>
</feature>
<dbReference type="SUPFAM" id="SSF52540">
    <property type="entry name" value="P-loop containing nucleoside triphosphate hydrolases"/>
    <property type="match status" value="1"/>
</dbReference>
<dbReference type="InterPro" id="IPR012677">
    <property type="entry name" value="Nucleotide-bd_a/b_plait_sf"/>
</dbReference>
<dbReference type="PANTHER" id="PTHR19871:SF14">
    <property type="entry name" value="DUF4062 DOMAIN-CONTAINING PROTEIN"/>
    <property type="match status" value="1"/>
</dbReference>
<dbReference type="PROSITE" id="PS50102">
    <property type="entry name" value="RRM"/>
    <property type="match status" value="1"/>
</dbReference>
<organism evidence="7 9">
    <name type="scientific">Didymodactylos carnosus</name>
    <dbReference type="NCBI Taxonomy" id="1234261"/>
    <lineage>
        <taxon>Eukaryota</taxon>
        <taxon>Metazoa</taxon>
        <taxon>Spiralia</taxon>
        <taxon>Gnathifera</taxon>
        <taxon>Rotifera</taxon>
        <taxon>Eurotatoria</taxon>
        <taxon>Bdelloidea</taxon>
        <taxon>Philodinida</taxon>
        <taxon>Philodinidae</taxon>
        <taxon>Didymodactylos</taxon>
    </lineage>
</organism>
<accession>A0A813TKG9</accession>
<comment type="caution">
    <text evidence="7">The sequence shown here is derived from an EMBL/GenBank/DDBJ whole genome shotgun (WGS) entry which is preliminary data.</text>
</comment>
<reference evidence="7" key="1">
    <citation type="submission" date="2021-02" db="EMBL/GenBank/DDBJ databases">
        <authorList>
            <person name="Nowell W R."/>
        </authorList>
    </citation>
    <scope>NUCLEOTIDE SEQUENCE</scope>
</reference>
<dbReference type="Proteomes" id="UP000681722">
    <property type="component" value="Unassembled WGS sequence"/>
</dbReference>
<evidence type="ECO:0000256" key="1">
    <source>
        <dbReference type="ARBA" id="ARBA00022574"/>
    </source>
</evidence>
<dbReference type="PANTHER" id="PTHR19871">
    <property type="entry name" value="BETA TRANSDUCIN-RELATED PROTEIN"/>
    <property type="match status" value="1"/>
</dbReference>
<dbReference type="InterPro" id="IPR007111">
    <property type="entry name" value="NACHT_NTPase"/>
</dbReference>
<keyword evidence="4" id="KW-0732">Signal</keyword>
<evidence type="ECO:0000259" key="6">
    <source>
        <dbReference type="PROSITE" id="PS50837"/>
    </source>
</evidence>
<dbReference type="SUPFAM" id="SSF54928">
    <property type="entry name" value="RNA-binding domain, RBD"/>
    <property type="match status" value="1"/>
</dbReference>
<dbReference type="InterPro" id="IPR052752">
    <property type="entry name" value="NACHT-WD_repeat"/>
</dbReference>
<dbReference type="Pfam" id="PF13271">
    <property type="entry name" value="DUF4062"/>
    <property type="match status" value="1"/>
</dbReference>
<evidence type="ECO:0000313" key="7">
    <source>
        <dbReference type="EMBL" id="CAF0813016.1"/>
    </source>
</evidence>
<dbReference type="InterPro" id="IPR027417">
    <property type="entry name" value="P-loop_NTPase"/>
</dbReference>
<dbReference type="InterPro" id="IPR056884">
    <property type="entry name" value="NPHP3-like_N"/>
</dbReference>
<dbReference type="PROSITE" id="PS00678">
    <property type="entry name" value="WD_REPEATS_1"/>
    <property type="match status" value="1"/>
</dbReference>
<keyword evidence="9" id="KW-1185">Reference proteome</keyword>
<keyword evidence="2" id="KW-0677">Repeat</keyword>
<dbReference type="Gene3D" id="3.40.50.300">
    <property type="entry name" value="P-loop containing nucleotide triphosphate hydrolases"/>
    <property type="match status" value="1"/>
</dbReference>
<protein>
    <recommendedName>
        <fullName evidence="10">NACHT domain-containing protein</fullName>
    </recommendedName>
</protein>
<proteinExistence type="predicted"/>
<keyword evidence="1" id="KW-0853">WD repeat</keyword>
<dbReference type="Pfam" id="PF00400">
    <property type="entry name" value="WD40"/>
    <property type="match status" value="1"/>
</dbReference>
<dbReference type="GO" id="GO:0003723">
    <property type="term" value="F:RNA binding"/>
    <property type="evidence" value="ECO:0007669"/>
    <property type="project" value="UniProtKB-UniRule"/>
</dbReference>
<name>A0A813TKG9_9BILA</name>
<dbReference type="InterPro" id="IPR001680">
    <property type="entry name" value="WD40_rpt"/>
</dbReference>
<dbReference type="Gene3D" id="3.30.70.330">
    <property type="match status" value="1"/>
</dbReference>
<sequence length="1750" mass="205379">MYFSLGLICLRPTICSLAWPGLSVECILSTVVEKEPVMNCIYIEPIPEHTEQNAIKQLFPKSTKIEIFSPQSKTPGDMRTGHALVTFADTAKAAAAMEEGTTLTLNNRQLKLSYCTKQKITESRVSEHCTQTLFNQQISNINKEEDFLSNEQCSDNIRDIEKLKHTVLIGNVHEKVPNLNRIIRLFISSTFKDMSDERDKIMHVIYPKLEKYCSSKGYILQIVDMRWGIFDSAANEQLTTDICLDEVKLARELSNGPFFIAILSHRYGSKFPPRSIPEYEFNILLEQCDQNGKNLLNKWYKVDKNNVPPLYILKSVEEGELKTQWNNTDYKLVSNLLYNKAQAANLDEDTLMKYTRSVTELEIKEGIFNTKDYNFRCLVFLRKINDFDQLKSETVDPSSIHIFKKYVDMDRDTNNIDLASQQMINNLKERLARKLQKRNVKHLSVEIDYKPDVIQNDMMDEKFRNYLDEFSESFEKTVVNLVEANLNRNQILFYVLENYADLFHHIRFCQDKVKGFTGRNLFINQIKSLLVDDNSQYIVIHGISGSGKTSLIAKVAEKVKDWFSNINFVLVLRFIGTSEDSYNIQNLLSSIIKQLAHRFNLIINYEEMSPIDKLYNYFKIFLMEVSKECGNERIFILLDSLDQLSAEYDGRKLDWFPTNLPKNINLIISTLTDNKYQAFPAIKNLVKTQNSYIEILDLTEEEIPSIIKYRLDMAKRTLTDEQMRFLLNIFKTCSTPLYIKLIMDQAIEWKHSTKIEDISISYEVKPAVQALLEKLEKSYGTVFVKKVLQYMTLSRHGFYENYFQDILAKDENVFEFLGEQFKHDKLLNRMPQIFLIRLIHALREYLSGPMYRWYHRMFWEVAQDKYCQDIESNQNCHKIIVKTFQHEKFNKLNPFWMKELPYHATCSNNINDLKNNFLLDLKFMQIKIETTDVDQLINDYEYAVTIHNQDQTLKLVHQTLLIAAYKIRLCPAELPGQLFGRLYGYKTDSDLEHLLEQCLSPPQESIISNKNFMAGPNNLLSKSIIAHKTEIKSTLISNDNCYIISCSSDNCIKVFYANNFMEKITIHKKYDSTSMLTISKDDKILYAWCKITNEKQKNEPIIEAYDFNKGDYLFKVDSNILQDDPTKHREILFSDLKNELWLVTKNNWCHIDWQTGVVQCVSKIPQEFAQKSDKMLCIDKAYDRIVMGLDIESIVLSINENGNYKFHDFNDETVMGRRFLILPNLTLAISMRRIFKSLFDDKDMEWNILLCNLETLEVQIRIPISKAIRMWRCSLNNRIIFCNAFNYIYVLDIENRQTNFVLEHSSQMNSCSGLNDSTIISATWDNKLNVWDLKEAAQIIDNSTQKENNVNLFDTNNSRMIRFLYNDFNTLSRYTFVYNIFDENFKELFILFDISTHQITRKCEIEDFSRNDLQPMCFINDKTVILLCHSEKIYYLLNIDQFTIIKQLTCDESRIFKKINQNQIVMSIVNSGNNECSLILFDCNLLNFEIIIPFWTDIEWYTLNECTIIYKTKLNQIINIYKFSEKSNKNIELELKNDQQISEVISSLKGKYLAIIYKDDEKTKSITVYKIENSEKYYEKLKLTNLLHTKFIGDQYLLYQYKQSTDRLTYCCNLSNNMEHLWFKDDDLLGNFDCLKHEESKYIWYQRYQVSRMNRVKTDISVFHTSDISKPVASLDVDCRLKINQVALLDNGNAFLVKILDKLEFVAFSLKSKTIDIQKNLIKFDDFKLNDLTTVFPLKKSTLYHLCLQF</sequence>
<dbReference type="Gene3D" id="2.130.10.10">
    <property type="entry name" value="YVTN repeat-like/Quinoprotein amine dehydrogenase"/>
    <property type="match status" value="1"/>
</dbReference>
<evidence type="ECO:0000256" key="2">
    <source>
        <dbReference type="ARBA" id="ARBA00022737"/>
    </source>
</evidence>
<dbReference type="InterPro" id="IPR025139">
    <property type="entry name" value="DUF4062"/>
</dbReference>
<dbReference type="Pfam" id="PF00076">
    <property type="entry name" value="RRM_1"/>
    <property type="match status" value="1"/>
</dbReference>
<dbReference type="SUPFAM" id="SSF82171">
    <property type="entry name" value="DPP6 N-terminal domain-like"/>
    <property type="match status" value="1"/>
</dbReference>
<evidence type="ECO:0000313" key="9">
    <source>
        <dbReference type="Proteomes" id="UP000663829"/>
    </source>
</evidence>
<evidence type="ECO:0000256" key="4">
    <source>
        <dbReference type="SAM" id="SignalP"/>
    </source>
</evidence>
<dbReference type="InterPro" id="IPR036322">
    <property type="entry name" value="WD40_repeat_dom_sf"/>
</dbReference>
<evidence type="ECO:0000313" key="8">
    <source>
        <dbReference type="EMBL" id="CAF3598882.1"/>
    </source>
</evidence>
<dbReference type="SUPFAM" id="SSF50978">
    <property type="entry name" value="WD40 repeat-like"/>
    <property type="match status" value="1"/>
</dbReference>
<dbReference type="Proteomes" id="UP000663829">
    <property type="component" value="Unassembled WGS sequence"/>
</dbReference>
<dbReference type="InterPro" id="IPR000504">
    <property type="entry name" value="RRM_dom"/>
</dbReference>
<feature type="domain" description="RRM" evidence="5">
    <location>
        <begin position="39"/>
        <end position="117"/>
    </location>
</feature>
<evidence type="ECO:0008006" key="10">
    <source>
        <dbReference type="Google" id="ProtNLM"/>
    </source>
</evidence>
<dbReference type="InterPro" id="IPR035979">
    <property type="entry name" value="RBD_domain_sf"/>
</dbReference>
<dbReference type="InterPro" id="IPR015943">
    <property type="entry name" value="WD40/YVTN_repeat-like_dom_sf"/>
</dbReference>
<dbReference type="Gene3D" id="1.25.40.370">
    <property type="match status" value="1"/>
</dbReference>
<keyword evidence="3" id="KW-0694">RNA-binding</keyword>
<gene>
    <name evidence="7" type="ORF">GPM918_LOCUS4135</name>
    <name evidence="8" type="ORF">SRO942_LOCUS4135</name>
</gene>
<dbReference type="InterPro" id="IPR019775">
    <property type="entry name" value="WD40_repeat_CS"/>
</dbReference>
<feature type="domain" description="NACHT" evidence="6">
    <location>
        <begin position="536"/>
        <end position="673"/>
    </location>
</feature>
<feature type="signal peptide" evidence="4">
    <location>
        <begin position="1"/>
        <end position="18"/>
    </location>
</feature>
<dbReference type="SMART" id="SM00320">
    <property type="entry name" value="WD40"/>
    <property type="match status" value="2"/>
</dbReference>